<accession>A0ABD3MLB7</accession>
<name>A0ABD3MLB7_9STRA</name>
<feature type="transmembrane region" description="Helical" evidence="2">
    <location>
        <begin position="252"/>
        <end position="276"/>
    </location>
</feature>
<feature type="compositionally biased region" description="Polar residues" evidence="1">
    <location>
        <begin position="482"/>
        <end position="509"/>
    </location>
</feature>
<feature type="compositionally biased region" description="Pro residues" evidence="1">
    <location>
        <begin position="443"/>
        <end position="456"/>
    </location>
</feature>
<keyword evidence="4" id="KW-1185">Reference proteome</keyword>
<evidence type="ECO:0000256" key="2">
    <source>
        <dbReference type="SAM" id="Phobius"/>
    </source>
</evidence>
<feature type="compositionally biased region" description="Polar residues" evidence="1">
    <location>
        <begin position="540"/>
        <end position="558"/>
    </location>
</feature>
<feature type="region of interest" description="Disordered" evidence="1">
    <location>
        <begin position="282"/>
        <end position="307"/>
    </location>
</feature>
<feature type="region of interest" description="Disordered" evidence="1">
    <location>
        <begin position="1"/>
        <end position="21"/>
    </location>
</feature>
<keyword evidence="2" id="KW-0472">Membrane</keyword>
<feature type="compositionally biased region" description="Low complexity" evidence="1">
    <location>
        <begin position="361"/>
        <end position="378"/>
    </location>
</feature>
<feature type="region of interest" description="Disordered" evidence="1">
    <location>
        <begin position="536"/>
        <end position="623"/>
    </location>
</feature>
<sequence length="623" mass="67007">MFHTFKSLGSDSERQSGPIEGRDFYINKGDVTVKSDLSQGLTTALGMAVEDQVYLNQVNLECCEQLNIQGGDVDAKSDDTIDPDEELPPIKPLPPLSRGTSLSSLTNDLSYSRAVPNTSNFLLTRMIQMSPATSLLDENSSSFDERYTYHHPPFIADANAISGAETGWASVVASTRTPTTETNKVDIDMNPGQTSREIGSVGYLNNLTRGPDLDGKTTVSLSGKTSWSSKCSVGFIAYLHDRYARTSRRNQVLVWLFFVTLILLLVISCVIGVVGASGRKSGQSIDTASHQLAQPTSTSNVNLENGNISEAPSNEAIFFEELPVDYVDRNSTTTTIPTTSVDTILQDQYRDHEEIFNNDGQPSDQSSSPTTTESFPPSRQTQNPTPMPSTRPTLAPVINTPAPTRRPRKRQSLKPNIPPSVRTLRPSRKSTNAAGPDSKPDNPEPATPRPPPSNPKPKPDISKPSLSSIESLSPSHHPFSESPVSSTPLDDVSASPTVNPSGATLPTSQPASDAPISIASISTAPISTAPVTAFPVSLAPSRNPTQEPSVGDTPQQTECLDRKFSFDKENNACANRDVDGEFVPSPSPVTDRTDSFPSSASVTDEPTPEPIENEEADTQSPQN</sequence>
<organism evidence="3 4">
    <name type="scientific">Cyclotella atomus</name>
    <dbReference type="NCBI Taxonomy" id="382360"/>
    <lineage>
        <taxon>Eukaryota</taxon>
        <taxon>Sar</taxon>
        <taxon>Stramenopiles</taxon>
        <taxon>Ochrophyta</taxon>
        <taxon>Bacillariophyta</taxon>
        <taxon>Coscinodiscophyceae</taxon>
        <taxon>Thalassiosirophycidae</taxon>
        <taxon>Stephanodiscales</taxon>
        <taxon>Stephanodiscaceae</taxon>
        <taxon>Cyclotella</taxon>
    </lineage>
</organism>
<keyword evidence="2" id="KW-1133">Transmembrane helix</keyword>
<feature type="compositionally biased region" description="Low complexity" evidence="1">
    <location>
        <begin position="462"/>
        <end position="475"/>
    </location>
</feature>
<proteinExistence type="predicted"/>
<dbReference type="Proteomes" id="UP001530400">
    <property type="component" value="Unassembled WGS sequence"/>
</dbReference>
<keyword evidence="2" id="KW-0812">Transmembrane</keyword>
<feature type="region of interest" description="Disordered" evidence="1">
    <location>
        <begin position="355"/>
        <end position="513"/>
    </location>
</feature>
<reference evidence="3 4" key="1">
    <citation type="submission" date="2024-10" db="EMBL/GenBank/DDBJ databases">
        <title>Updated reference genomes for cyclostephanoid diatoms.</title>
        <authorList>
            <person name="Roberts W.R."/>
            <person name="Alverson A.J."/>
        </authorList>
    </citation>
    <scope>NUCLEOTIDE SEQUENCE [LARGE SCALE GENOMIC DNA]</scope>
    <source>
        <strain evidence="3 4">AJA010-31</strain>
    </source>
</reference>
<gene>
    <name evidence="3" type="ORF">ACHAWO_006023</name>
</gene>
<evidence type="ECO:0000313" key="4">
    <source>
        <dbReference type="Proteomes" id="UP001530400"/>
    </source>
</evidence>
<feature type="compositionally biased region" description="Polar residues" evidence="1">
    <location>
        <begin position="595"/>
        <end position="604"/>
    </location>
</feature>
<evidence type="ECO:0000313" key="3">
    <source>
        <dbReference type="EMBL" id="KAL3764839.1"/>
    </source>
</evidence>
<protein>
    <submittedName>
        <fullName evidence="3">Uncharacterized protein</fullName>
    </submittedName>
</protein>
<feature type="compositionally biased region" description="Basic and acidic residues" evidence="1">
    <location>
        <begin position="559"/>
        <end position="570"/>
    </location>
</feature>
<evidence type="ECO:0000256" key="1">
    <source>
        <dbReference type="SAM" id="MobiDB-lite"/>
    </source>
</evidence>
<dbReference type="AlphaFoldDB" id="A0ABD3MLB7"/>
<comment type="caution">
    <text evidence="3">The sequence shown here is derived from an EMBL/GenBank/DDBJ whole genome shotgun (WGS) entry which is preliminary data.</text>
</comment>
<dbReference type="EMBL" id="JALLPJ020001412">
    <property type="protein sequence ID" value="KAL3764839.1"/>
    <property type="molecule type" value="Genomic_DNA"/>
</dbReference>
<feature type="region of interest" description="Disordered" evidence="1">
    <location>
        <begin position="71"/>
        <end position="98"/>
    </location>
</feature>
<feature type="compositionally biased region" description="Polar residues" evidence="1">
    <location>
        <begin position="379"/>
        <end position="392"/>
    </location>
</feature>